<dbReference type="RefSeq" id="XP_010418851.1">
    <property type="nucleotide sequence ID" value="XM_010420549.1"/>
</dbReference>
<feature type="compositionally biased region" description="Low complexity" evidence="1">
    <location>
        <begin position="7"/>
        <end position="19"/>
    </location>
</feature>
<organism evidence="3 4">
    <name type="scientific">Camelina sativa</name>
    <name type="common">False flax</name>
    <name type="synonym">Myagrum sativum</name>
    <dbReference type="NCBI Taxonomy" id="90675"/>
    <lineage>
        <taxon>Eukaryota</taxon>
        <taxon>Viridiplantae</taxon>
        <taxon>Streptophyta</taxon>
        <taxon>Embryophyta</taxon>
        <taxon>Tracheophyta</taxon>
        <taxon>Spermatophyta</taxon>
        <taxon>Magnoliopsida</taxon>
        <taxon>eudicotyledons</taxon>
        <taxon>Gunneridae</taxon>
        <taxon>Pentapetalae</taxon>
        <taxon>rosids</taxon>
        <taxon>malvids</taxon>
        <taxon>Brassicales</taxon>
        <taxon>Brassicaceae</taxon>
        <taxon>Camelineae</taxon>
        <taxon>Camelina</taxon>
    </lineage>
</organism>
<dbReference type="InterPro" id="IPR017451">
    <property type="entry name" value="F-box-assoc_interact_dom"/>
</dbReference>
<dbReference type="NCBIfam" id="TIGR01640">
    <property type="entry name" value="F_box_assoc_1"/>
    <property type="match status" value="1"/>
</dbReference>
<gene>
    <name evidence="4" type="primary">LOC104704464</name>
</gene>
<dbReference type="PANTHER" id="PTHR31111">
    <property type="entry name" value="BNAA05G37150D PROTEIN-RELATED"/>
    <property type="match status" value="1"/>
</dbReference>
<protein>
    <submittedName>
        <fullName evidence="4">F-box protein At5g18160-like</fullName>
    </submittedName>
</protein>
<evidence type="ECO:0000313" key="4">
    <source>
        <dbReference type="RefSeq" id="XP_010418851.1"/>
    </source>
</evidence>
<evidence type="ECO:0000259" key="2">
    <source>
        <dbReference type="Pfam" id="PF08268"/>
    </source>
</evidence>
<sequence length="324" mass="36368">MEEKTGQTQRTTQSSSSVSSHDDDTSQSEHIPLDLTIEILSRLPAKSVGRFRSLVIWNPKLKRSFVLPEPEDTQKGEYKAGSILGYDQIDAKYIVLRVIGDSKIWILTFGALTQGSCRIVTNGFPKHRHTIGGGCINNGVIYYSALVDVGVGIEKCCIMSFDISSEKFNEIKYPESCSLMNSRMIPYDGTLALDGDRHEWTHKRVVLPLSKMDLIQKKKPGFKGVSNAGETVLEKSCLKELWVMNLDLLRTTSPYIEENGEKHSPLDSVSELGSLLDRLLEYLIGWLIGLSIGLERLNVHPAVGNVERFLSLDNLELRRHHLRL</sequence>
<proteinExistence type="predicted"/>
<keyword evidence="3" id="KW-1185">Reference proteome</keyword>
<dbReference type="InterPro" id="IPR013187">
    <property type="entry name" value="F-box-assoc_dom_typ3"/>
</dbReference>
<evidence type="ECO:0000256" key="1">
    <source>
        <dbReference type="SAM" id="MobiDB-lite"/>
    </source>
</evidence>
<accession>A0ABM0T0D8</accession>
<dbReference type="Proteomes" id="UP000694864">
    <property type="component" value="Chromosome 7"/>
</dbReference>
<feature type="domain" description="F-box associated beta-propeller type 3" evidence="2">
    <location>
        <begin position="49"/>
        <end position="252"/>
    </location>
</feature>
<dbReference type="PANTHER" id="PTHR31111:SF125">
    <property type="entry name" value="F-BOX PROTEIN CPR30-LIKE"/>
    <property type="match status" value="1"/>
</dbReference>
<dbReference type="GeneID" id="104704464"/>
<feature type="region of interest" description="Disordered" evidence="1">
    <location>
        <begin position="1"/>
        <end position="28"/>
    </location>
</feature>
<reference evidence="4" key="2">
    <citation type="submission" date="2025-08" db="UniProtKB">
        <authorList>
            <consortium name="RefSeq"/>
        </authorList>
    </citation>
    <scope>IDENTIFICATION</scope>
    <source>
        <tissue evidence="4">Leaf</tissue>
    </source>
</reference>
<name>A0ABM0T0D8_CAMSA</name>
<reference evidence="3" key="1">
    <citation type="journal article" date="2014" name="Nat. Commun.">
        <title>The emerging biofuel crop Camelina sativa retains a highly undifferentiated hexaploid genome structure.</title>
        <authorList>
            <person name="Kagale S."/>
            <person name="Koh C."/>
            <person name="Nixon J."/>
            <person name="Bollina V."/>
            <person name="Clarke W.E."/>
            <person name="Tuteja R."/>
            <person name="Spillane C."/>
            <person name="Robinson S.J."/>
            <person name="Links M.G."/>
            <person name="Clarke C."/>
            <person name="Higgins E.E."/>
            <person name="Huebert T."/>
            <person name="Sharpe A.G."/>
            <person name="Parkin I.A."/>
        </authorList>
    </citation>
    <scope>NUCLEOTIDE SEQUENCE [LARGE SCALE GENOMIC DNA]</scope>
    <source>
        <strain evidence="3">cv. DH55</strain>
    </source>
</reference>
<dbReference type="Pfam" id="PF08268">
    <property type="entry name" value="FBA_3"/>
    <property type="match status" value="1"/>
</dbReference>
<evidence type="ECO:0000313" key="3">
    <source>
        <dbReference type="Proteomes" id="UP000694864"/>
    </source>
</evidence>